<organism evidence="1 3">
    <name type="scientific">Rhizobium tibeticum</name>
    <dbReference type="NCBI Taxonomy" id="501024"/>
    <lineage>
        <taxon>Bacteria</taxon>
        <taxon>Pseudomonadati</taxon>
        <taxon>Pseudomonadota</taxon>
        <taxon>Alphaproteobacteria</taxon>
        <taxon>Hyphomicrobiales</taxon>
        <taxon>Rhizobiaceae</taxon>
        <taxon>Rhizobium/Agrobacterium group</taxon>
        <taxon>Rhizobium</taxon>
    </lineage>
</organism>
<name>A0A1H8TBW7_9HYPH</name>
<dbReference type="Proteomes" id="UP000183063">
    <property type="component" value="Unassembled WGS sequence"/>
</dbReference>
<evidence type="ECO:0000313" key="2">
    <source>
        <dbReference type="EMBL" id="SEO88392.1"/>
    </source>
</evidence>
<evidence type="ECO:0000313" key="1">
    <source>
        <dbReference type="EMBL" id="SEI14706.1"/>
    </source>
</evidence>
<keyword evidence="4" id="KW-1185">Reference proteome</keyword>
<reference evidence="2 4" key="1">
    <citation type="submission" date="2016-10" db="EMBL/GenBank/DDBJ databases">
        <authorList>
            <person name="Varghese N."/>
            <person name="Submissions S."/>
        </authorList>
    </citation>
    <scope>NUCLEOTIDE SEQUENCE [LARGE SCALE GENOMIC DNA]</scope>
    <source>
        <strain evidence="2 4">CGMCC 1.7071</strain>
    </source>
</reference>
<reference evidence="1" key="2">
    <citation type="submission" date="2016-10" db="EMBL/GenBank/DDBJ databases">
        <authorList>
            <person name="de Groot N.N."/>
        </authorList>
    </citation>
    <scope>NUCLEOTIDE SEQUENCE [LARGE SCALE GENOMIC DNA]</scope>
    <source>
        <strain evidence="1">CCBAU85039</strain>
    </source>
</reference>
<reference evidence="3" key="3">
    <citation type="submission" date="2016-10" db="EMBL/GenBank/DDBJ databases">
        <authorList>
            <person name="Wibberg D."/>
        </authorList>
    </citation>
    <scope>NUCLEOTIDE SEQUENCE [LARGE SCALE GENOMIC DNA]</scope>
</reference>
<dbReference type="STRING" id="501024.RTCCBAU85039_5127"/>
<dbReference type="EMBL" id="FNXB01000037">
    <property type="protein sequence ID" value="SEI14706.1"/>
    <property type="molecule type" value="Genomic_DNA"/>
</dbReference>
<protein>
    <submittedName>
        <fullName evidence="1">Uncharacterized protein</fullName>
    </submittedName>
</protein>
<proteinExistence type="predicted"/>
<sequence length="89" mass="10151">MAEQEISYDAILRTEIAIEILNQARAIVTARVYELEGTDPEGADALRRRRRDLIAVQHSVAVADRETAENLIALWGPRVKDEARFWAEF</sequence>
<dbReference type="AlphaFoldDB" id="A0A1H8TBW7"/>
<accession>A0A1H8TBW7</accession>
<gene>
    <name evidence="1" type="ORF">RTCCBAU85039_5127</name>
    <name evidence="2" type="ORF">SAMN05216228_102826</name>
</gene>
<dbReference type="Proteomes" id="UP000198939">
    <property type="component" value="Unassembled WGS sequence"/>
</dbReference>
<dbReference type="RefSeq" id="WP_072379697.1">
    <property type="nucleotide sequence ID" value="NZ_FNXB01000037.1"/>
</dbReference>
<dbReference type="OrthoDB" id="8401317at2"/>
<evidence type="ECO:0000313" key="3">
    <source>
        <dbReference type="Proteomes" id="UP000183063"/>
    </source>
</evidence>
<evidence type="ECO:0000313" key="4">
    <source>
        <dbReference type="Proteomes" id="UP000198939"/>
    </source>
</evidence>
<dbReference type="EMBL" id="FOCV01000028">
    <property type="protein sequence ID" value="SEO88392.1"/>
    <property type="molecule type" value="Genomic_DNA"/>
</dbReference>